<gene>
    <name evidence="6" type="ORF">IFR04_005615</name>
</gene>
<proteinExistence type="predicted"/>
<dbReference type="InterPro" id="IPR036864">
    <property type="entry name" value="Zn2-C6_fun-type_DNA-bd_sf"/>
</dbReference>
<dbReference type="CDD" id="cd00067">
    <property type="entry name" value="GAL4"/>
    <property type="match status" value="1"/>
</dbReference>
<feature type="domain" description="Zn(2)-C6 fungal-type" evidence="5">
    <location>
        <begin position="24"/>
        <end position="53"/>
    </location>
</feature>
<dbReference type="EMBL" id="JAFJYH010000069">
    <property type="protein sequence ID" value="KAG4421204.1"/>
    <property type="molecule type" value="Genomic_DNA"/>
</dbReference>
<dbReference type="InterPro" id="IPR001138">
    <property type="entry name" value="Zn2Cys6_DnaBD"/>
</dbReference>
<dbReference type="Proteomes" id="UP000664132">
    <property type="component" value="Unassembled WGS sequence"/>
</dbReference>
<dbReference type="CDD" id="cd12148">
    <property type="entry name" value="fungal_TF_MHR"/>
    <property type="match status" value="1"/>
</dbReference>
<protein>
    <recommendedName>
        <fullName evidence="5">Zn(2)-C6 fungal-type domain-containing protein</fullName>
    </recommendedName>
</protein>
<sequence>MKHSSSSDLESGREKAFRRQDPVSCLFCRRKKLKCDRGAPCSNCRARKLTCSSAVDGHAIQSRESVEQPSLGTSQGIDELNARVRKLEELLTQKHSLELPPTKRRSERPASYTKNEHSPDHPPEDIELTRAVSWVETDAFEHTPSGADDQSTLDVKVIESFGSFVFSLTRPRMAPTFNNNLPALLPSRAQGNILLDYYFDHVNWIYHIIHKPTVRRLFDSLYTSIELGRIPDYGHLSLITTLFALSAYFCGPKSGLYFKSTEAMTHSRRWTLLAQEALSAANCLTDPTVETLQSLILIAAHMMANIGAIATLRTLSATIMHTARTMSLHTLDTPRNKKLRENTTVNHLDLEVKRRLWWHIASTDWMLAFMSGAQCGSYMIHPNQMNVDYPTNVCDDSITPLGPGSYAVSCKMPTEMTYFLFRLRFATVFREMVDAAWETGSEMDDLPYEMVLQFDKKLNDLAAEFEIAYSTVMKNAPDPSGTNTLRKDGSWADSKSTQLIRQRNMAMFGMHTRFARLHRPYLVRGAQDPRYSYSRMVCLRSARTVIELGRMMTITFEDISFIKIWAVNHHVFVSTVILVMDYCFNREEPRAKERKEEILECFRLLEGTAEESTIASRGLMKLKKMLSEKSGSPPRPGSSQASSQPPPTSYTASTTNSIIDPNAGSNTNAHKPPLAREQSQYMATEPLFASYQNPPVVYMTGLNNNNTSQSTPNLPTVEMQNPWPNCEYFPYDNINFDVDLDASQFEALFQGIDAAAYS</sequence>
<evidence type="ECO:0000313" key="7">
    <source>
        <dbReference type="Proteomes" id="UP000664132"/>
    </source>
</evidence>
<feature type="compositionally biased region" description="Basic and acidic residues" evidence="4">
    <location>
        <begin position="10"/>
        <end position="20"/>
    </location>
</feature>
<comment type="caution">
    <text evidence="6">The sequence shown here is derived from an EMBL/GenBank/DDBJ whole genome shotgun (WGS) entry which is preliminary data.</text>
</comment>
<keyword evidence="3" id="KW-0539">Nucleus</keyword>
<dbReference type="SMART" id="SM00066">
    <property type="entry name" value="GAL4"/>
    <property type="match status" value="1"/>
</dbReference>
<dbReference type="PANTHER" id="PTHR31001">
    <property type="entry name" value="UNCHARACTERIZED TRANSCRIPTIONAL REGULATORY PROTEIN"/>
    <property type="match status" value="1"/>
</dbReference>
<feature type="compositionally biased region" description="Basic and acidic residues" evidence="4">
    <location>
        <begin position="114"/>
        <end position="125"/>
    </location>
</feature>
<dbReference type="InterPro" id="IPR007219">
    <property type="entry name" value="XnlR_reg_dom"/>
</dbReference>
<dbReference type="PROSITE" id="PS00463">
    <property type="entry name" value="ZN2_CY6_FUNGAL_1"/>
    <property type="match status" value="1"/>
</dbReference>
<dbReference type="AlphaFoldDB" id="A0A8H7TGK3"/>
<evidence type="ECO:0000256" key="1">
    <source>
        <dbReference type="ARBA" id="ARBA00004123"/>
    </source>
</evidence>
<evidence type="ECO:0000259" key="5">
    <source>
        <dbReference type="PROSITE" id="PS50048"/>
    </source>
</evidence>
<dbReference type="PANTHER" id="PTHR31001:SF90">
    <property type="entry name" value="CENTROMERE DNA-BINDING PROTEIN COMPLEX CBF3 SUBUNIT B"/>
    <property type="match status" value="1"/>
</dbReference>
<evidence type="ECO:0000256" key="4">
    <source>
        <dbReference type="SAM" id="MobiDB-lite"/>
    </source>
</evidence>
<feature type="region of interest" description="Disordered" evidence="4">
    <location>
        <begin position="92"/>
        <end position="125"/>
    </location>
</feature>
<feature type="compositionally biased region" description="Low complexity" evidence="4">
    <location>
        <begin position="637"/>
        <end position="657"/>
    </location>
</feature>
<comment type="subcellular location">
    <subcellularLocation>
        <location evidence="1">Nucleus</location>
    </subcellularLocation>
</comment>
<dbReference type="GO" id="GO:0005634">
    <property type="term" value="C:nucleus"/>
    <property type="evidence" value="ECO:0007669"/>
    <property type="project" value="UniProtKB-SubCell"/>
</dbReference>
<dbReference type="Pfam" id="PF04082">
    <property type="entry name" value="Fungal_trans"/>
    <property type="match status" value="1"/>
</dbReference>
<dbReference type="OrthoDB" id="3014581at2759"/>
<dbReference type="Gene3D" id="4.10.240.10">
    <property type="entry name" value="Zn(2)-C6 fungal-type DNA-binding domain"/>
    <property type="match status" value="1"/>
</dbReference>
<evidence type="ECO:0000256" key="3">
    <source>
        <dbReference type="ARBA" id="ARBA00023242"/>
    </source>
</evidence>
<dbReference type="SUPFAM" id="SSF57701">
    <property type="entry name" value="Zn2/Cys6 DNA-binding domain"/>
    <property type="match status" value="1"/>
</dbReference>
<dbReference type="GO" id="GO:0008270">
    <property type="term" value="F:zinc ion binding"/>
    <property type="evidence" value="ECO:0007669"/>
    <property type="project" value="InterPro"/>
</dbReference>
<organism evidence="6 7">
    <name type="scientific">Cadophora malorum</name>
    <dbReference type="NCBI Taxonomy" id="108018"/>
    <lineage>
        <taxon>Eukaryota</taxon>
        <taxon>Fungi</taxon>
        <taxon>Dikarya</taxon>
        <taxon>Ascomycota</taxon>
        <taxon>Pezizomycotina</taxon>
        <taxon>Leotiomycetes</taxon>
        <taxon>Helotiales</taxon>
        <taxon>Ploettnerulaceae</taxon>
        <taxon>Cadophora</taxon>
    </lineage>
</organism>
<dbReference type="Pfam" id="PF00172">
    <property type="entry name" value="Zn_clus"/>
    <property type="match status" value="1"/>
</dbReference>
<dbReference type="PROSITE" id="PS50048">
    <property type="entry name" value="ZN2_CY6_FUNGAL_2"/>
    <property type="match status" value="1"/>
</dbReference>
<dbReference type="GO" id="GO:0000981">
    <property type="term" value="F:DNA-binding transcription factor activity, RNA polymerase II-specific"/>
    <property type="evidence" value="ECO:0007669"/>
    <property type="project" value="InterPro"/>
</dbReference>
<reference evidence="6" key="1">
    <citation type="submission" date="2021-02" db="EMBL/GenBank/DDBJ databases">
        <title>Genome sequence Cadophora malorum strain M34.</title>
        <authorList>
            <person name="Stefanovic E."/>
            <person name="Vu D."/>
            <person name="Scully C."/>
            <person name="Dijksterhuis J."/>
            <person name="Roader J."/>
            <person name="Houbraken J."/>
        </authorList>
    </citation>
    <scope>NUCLEOTIDE SEQUENCE</scope>
    <source>
        <strain evidence="6">M34</strain>
    </source>
</reference>
<evidence type="ECO:0000313" key="6">
    <source>
        <dbReference type="EMBL" id="KAG4421204.1"/>
    </source>
</evidence>
<feature type="region of interest" description="Disordered" evidence="4">
    <location>
        <begin position="625"/>
        <end position="672"/>
    </location>
</feature>
<accession>A0A8H7TGK3</accession>
<keyword evidence="2" id="KW-0479">Metal-binding</keyword>
<dbReference type="GO" id="GO:0006351">
    <property type="term" value="P:DNA-templated transcription"/>
    <property type="evidence" value="ECO:0007669"/>
    <property type="project" value="InterPro"/>
</dbReference>
<feature type="region of interest" description="Disordered" evidence="4">
    <location>
        <begin position="1"/>
        <end position="20"/>
    </location>
</feature>
<name>A0A8H7TGK3_9HELO</name>
<dbReference type="GO" id="GO:0003677">
    <property type="term" value="F:DNA binding"/>
    <property type="evidence" value="ECO:0007669"/>
    <property type="project" value="InterPro"/>
</dbReference>
<evidence type="ECO:0000256" key="2">
    <source>
        <dbReference type="ARBA" id="ARBA00022723"/>
    </source>
</evidence>
<dbReference type="InterPro" id="IPR050613">
    <property type="entry name" value="Sec_Metabolite_Reg"/>
</dbReference>
<keyword evidence="7" id="KW-1185">Reference proteome</keyword>